<name>A0AAE0EUQ8_9CHLO</name>
<sequence length="463" mass="51619">MYVLETTLFIPNASDQISLPNPPSTLGSTWMRQMVRPSNKLPGSVIALRLQPSNLQWWLKTYRATPISAGTAVIQGRNRGRAKALNEASSTYASVVAIVKAHLAAGLPGNANIIAGLIRSVLKQQDSGSALSKFTVSLSWTYAFLHTNDFVVRRATTNRKEPSDWEFQWERQILRIAHIVQLYNIPPALVIGFDHTGFQVLPLKSTTWAPSGSSVVPMIGLDDMRQITGVIVEALGDNFEGLVVGMQLVYQGKTDRCLPDPEHREQELFRDFTFTNRVKAKWPWIVLLYIFAGGTGKSQKYDVDGANVMKPKLRDRASLYVETEFSKQLQEGVNVEDIRLDLTLGALKVQQLYWLGEVYNEFKANIPARTSKGWVKTKIPLAFTSEWQQRALAWKAEGKLWPANTVHVVPEGDELEPSPTQDDLDVDAFTDGRELHDELAGEAPDDAVRCVPIFIVPLCTTCA</sequence>
<keyword evidence="2" id="KW-1185">Reference proteome</keyword>
<proteinExistence type="predicted"/>
<accession>A0AAE0EUQ8</accession>
<dbReference type="EMBL" id="LGRX02033509">
    <property type="protein sequence ID" value="KAK3240954.1"/>
    <property type="molecule type" value="Genomic_DNA"/>
</dbReference>
<comment type="caution">
    <text evidence="1">The sequence shown here is derived from an EMBL/GenBank/DDBJ whole genome shotgun (WGS) entry which is preliminary data.</text>
</comment>
<evidence type="ECO:0000313" key="1">
    <source>
        <dbReference type="EMBL" id="KAK3240954.1"/>
    </source>
</evidence>
<gene>
    <name evidence="1" type="ORF">CYMTET_49245</name>
</gene>
<organism evidence="1 2">
    <name type="scientific">Cymbomonas tetramitiformis</name>
    <dbReference type="NCBI Taxonomy" id="36881"/>
    <lineage>
        <taxon>Eukaryota</taxon>
        <taxon>Viridiplantae</taxon>
        <taxon>Chlorophyta</taxon>
        <taxon>Pyramimonadophyceae</taxon>
        <taxon>Pyramimonadales</taxon>
        <taxon>Pyramimonadaceae</taxon>
        <taxon>Cymbomonas</taxon>
    </lineage>
</organism>
<dbReference type="AlphaFoldDB" id="A0AAE0EUQ8"/>
<dbReference type="Proteomes" id="UP001190700">
    <property type="component" value="Unassembled WGS sequence"/>
</dbReference>
<evidence type="ECO:0000313" key="2">
    <source>
        <dbReference type="Proteomes" id="UP001190700"/>
    </source>
</evidence>
<reference evidence="1 2" key="1">
    <citation type="journal article" date="2015" name="Genome Biol. Evol.">
        <title>Comparative Genomics of a Bacterivorous Green Alga Reveals Evolutionary Causalities and Consequences of Phago-Mixotrophic Mode of Nutrition.</title>
        <authorList>
            <person name="Burns J.A."/>
            <person name="Paasch A."/>
            <person name="Narechania A."/>
            <person name="Kim E."/>
        </authorList>
    </citation>
    <scope>NUCLEOTIDE SEQUENCE [LARGE SCALE GENOMIC DNA]</scope>
    <source>
        <strain evidence="1 2">PLY_AMNH</strain>
    </source>
</reference>
<protein>
    <submittedName>
        <fullName evidence="1">Uncharacterized protein</fullName>
    </submittedName>
</protein>